<dbReference type="NCBIfam" id="TIGR04370">
    <property type="entry name" value="glyco_rpt_poly"/>
    <property type="match status" value="1"/>
</dbReference>
<feature type="transmembrane region" description="Helical" evidence="1">
    <location>
        <begin position="236"/>
        <end position="254"/>
    </location>
</feature>
<feature type="transmembrane region" description="Helical" evidence="1">
    <location>
        <begin position="350"/>
        <end position="373"/>
    </location>
</feature>
<organism evidence="2 3">
    <name type="scientific">Acetobacteroides hydrogenigenes</name>
    <dbReference type="NCBI Taxonomy" id="979970"/>
    <lineage>
        <taxon>Bacteria</taxon>
        <taxon>Pseudomonadati</taxon>
        <taxon>Bacteroidota</taxon>
        <taxon>Bacteroidia</taxon>
        <taxon>Bacteroidales</taxon>
        <taxon>Rikenellaceae</taxon>
        <taxon>Acetobacteroides</taxon>
    </lineage>
</organism>
<feature type="transmembrane region" description="Helical" evidence="1">
    <location>
        <begin position="404"/>
        <end position="426"/>
    </location>
</feature>
<feature type="transmembrane region" description="Helical" evidence="1">
    <location>
        <begin position="380"/>
        <end position="398"/>
    </location>
</feature>
<keyword evidence="1" id="KW-0472">Membrane</keyword>
<dbReference type="AlphaFoldDB" id="A0A4R2E3M1"/>
<dbReference type="EMBL" id="SLWB01000019">
    <property type="protein sequence ID" value="TCN62201.1"/>
    <property type="molecule type" value="Genomic_DNA"/>
</dbReference>
<accession>A0A4R2E3M1</accession>
<comment type="caution">
    <text evidence="2">The sequence shown here is derived from an EMBL/GenBank/DDBJ whole genome shotgun (WGS) entry which is preliminary data.</text>
</comment>
<name>A0A4R2E3M1_9BACT</name>
<dbReference type="Proteomes" id="UP000294830">
    <property type="component" value="Unassembled WGS sequence"/>
</dbReference>
<dbReference type="RefSeq" id="WP_165877102.1">
    <property type="nucleotide sequence ID" value="NZ_SLWB01000019.1"/>
</dbReference>
<evidence type="ECO:0000256" key="1">
    <source>
        <dbReference type="SAM" id="Phobius"/>
    </source>
</evidence>
<feature type="transmembrane region" description="Helical" evidence="1">
    <location>
        <begin position="107"/>
        <end position="127"/>
    </location>
</feature>
<feature type="transmembrane region" description="Helical" evidence="1">
    <location>
        <begin position="16"/>
        <end position="35"/>
    </location>
</feature>
<keyword evidence="1" id="KW-1133">Transmembrane helix</keyword>
<reference evidence="2 3" key="1">
    <citation type="submission" date="2019-03" db="EMBL/GenBank/DDBJ databases">
        <title>Genomic Encyclopedia of Archaeal and Bacterial Type Strains, Phase II (KMG-II): from individual species to whole genera.</title>
        <authorList>
            <person name="Goeker M."/>
        </authorList>
    </citation>
    <scope>NUCLEOTIDE SEQUENCE [LARGE SCALE GENOMIC DNA]</scope>
    <source>
        <strain evidence="2 3">RL-C</strain>
    </source>
</reference>
<evidence type="ECO:0000313" key="3">
    <source>
        <dbReference type="Proteomes" id="UP000294830"/>
    </source>
</evidence>
<proteinExistence type="predicted"/>
<sequence>MASGSMSLPKLNMVSYAFYLQLVLYSWVGSVLVVYNIDHHYSITNISDQSIRFYGWLSVMYTMVFVPIGILISKLFFTKKILLNYFDCFLQKKLETSLSENDSYLKIYLYLLSFISLFTYVYLLFYIKEVGLYKMFTSADPLKMLIFRIDSSRNFQGNQYLINVFGLALTPVLAYISYGYYMISKSNNDKLWCVLMFLLSVLFLTYNLEKGPLITFVLGYVFVYVLINGGIKKRTLVYLSIILLVVLIVFYLFITNEVDIFKLFSYNSGIGGRILLSQLSGFYECLAIYPQQHDFLGFTSISKPISNLVGIDFNERAARINMMIIYPEAVKNGIVGVGNTLFIGEAWANFGLLGILLSPIYVGVWIGTIYNYIIIRSKKTPIVLGIYAYLSVFGSMTGGFNDYIYSPVLLIILMILYLILSAGFTLKKYLNEY</sequence>
<feature type="transmembrane region" description="Helical" evidence="1">
    <location>
        <begin position="213"/>
        <end position="231"/>
    </location>
</feature>
<feature type="transmembrane region" description="Helical" evidence="1">
    <location>
        <begin position="160"/>
        <end position="178"/>
    </location>
</feature>
<keyword evidence="3" id="KW-1185">Reference proteome</keyword>
<protein>
    <submittedName>
        <fullName evidence="2">Oligosaccharide repeat unit polymerase</fullName>
    </submittedName>
</protein>
<gene>
    <name evidence="2" type="ORF">CLV25_11934</name>
</gene>
<keyword evidence="1" id="KW-0812">Transmembrane</keyword>
<feature type="transmembrane region" description="Helical" evidence="1">
    <location>
        <begin position="55"/>
        <end position="77"/>
    </location>
</feature>
<evidence type="ECO:0000313" key="2">
    <source>
        <dbReference type="EMBL" id="TCN62201.1"/>
    </source>
</evidence>